<dbReference type="PANTHER" id="PTHR42048">
    <property type="entry name" value="ARS-BINDING PROTEIN 2"/>
    <property type="match status" value="1"/>
</dbReference>
<feature type="region of interest" description="Disordered" evidence="1">
    <location>
        <begin position="623"/>
        <end position="649"/>
    </location>
</feature>
<dbReference type="AlphaFoldDB" id="A0A2B7Y923"/>
<feature type="compositionally biased region" description="Polar residues" evidence="1">
    <location>
        <begin position="639"/>
        <end position="649"/>
    </location>
</feature>
<dbReference type="InterPro" id="IPR018562">
    <property type="entry name" value="ARS-binding_2"/>
</dbReference>
<dbReference type="OrthoDB" id="2104370at2759"/>
<reference evidence="2 3" key="1">
    <citation type="submission" date="2017-10" db="EMBL/GenBank/DDBJ databases">
        <title>Comparative genomics in systemic dimorphic fungi from Ajellomycetaceae.</title>
        <authorList>
            <person name="Munoz J.F."/>
            <person name="Mcewen J.G."/>
            <person name="Clay O.K."/>
            <person name="Cuomo C.A."/>
        </authorList>
    </citation>
    <scope>NUCLEOTIDE SEQUENCE [LARGE SCALE GENOMIC DNA]</scope>
    <source>
        <strain evidence="2 3">UAMH7299</strain>
    </source>
</reference>
<evidence type="ECO:0000313" key="3">
    <source>
        <dbReference type="Proteomes" id="UP000224634"/>
    </source>
</evidence>
<feature type="region of interest" description="Disordered" evidence="1">
    <location>
        <begin position="41"/>
        <end position="81"/>
    </location>
</feature>
<accession>A0A2B7Y923</accession>
<proteinExistence type="predicted"/>
<sequence length="760" mass="83319">MDATFPALGVANPSGGGNLPENRLMVNQYGGYGATAGSPIQGVASAHSSQRSGLNQDQSPAFGRQHSGQNLQPTPENPTTRMLIPASTLSIASMSPPLSTLSRAARREEPGSAVEAPSLPSRDITDASIDGAYVNFILYCNPGVPVGTDTAELRRTFRVPPRSDGKSFSVFTLWQLIQKLDRKEIKTWTQLAMELGVEPPSVEKKQSTQKVQQYAVRLKRWMRAMHVDAFFEYCLGHDHSYFMQPQSLNDQSAENRNGVPREEDLALRALFPEWKPKKGRKRIDDKDAIDPRVAKKPNIDTHAENLASNLFGYNPHAFVSSEAEPQMPWSALDDAGRADPWPNSPALGAHWRNASPTPQYPHSAITPRYRDSQTPIPQEPQSAITPASADKMQNRRRRGPQLSSAWPGASTSTTGRLRGRPSAQRTTQNGPFATFPANPKDNNMPGTNHNQALAQNVPIEQHRQNNAPHSASTLASPFQQHQTRPTRLQLQVPQTMGAPVRLATPPVVLVNGQGDDMAVKDQHTPGSRSLASIDGHRELGSLNFNLSDVTQAFTKRVLQSRLVNRMTPLSVEEAQSIATTTVEQVKSQCLPGLPPTAVTIYCATCLGVGSDIGLASQPPGELVLKSLSSHSPPHPRGTPSLSGRDSYGSQVSTMSHYELSYDFFPSPGFYVTVAIQNDSSSREGERNYGRRESVASSSRRNGDAAADDLSFSDDDLLDEPASMAVWRQRYINLRKQTKKKDFALNKYKKRILEAVMTDDL</sequence>
<dbReference type="EMBL" id="PDNA01000062">
    <property type="protein sequence ID" value="PGH17710.1"/>
    <property type="molecule type" value="Genomic_DNA"/>
</dbReference>
<keyword evidence="3" id="KW-1185">Reference proteome</keyword>
<organism evidence="2 3">
    <name type="scientific">Polytolypa hystricis (strain UAMH7299)</name>
    <dbReference type="NCBI Taxonomy" id="1447883"/>
    <lineage>
        <taxon>Eukaryota</taxon>
        <taxon>Fungi</taxon>
        <taxon>Dikarya</taxon>
        <taxon>Ascomycota</taxon>
        <taxon>Pezizomycotina</taxon>
        <taxon>Eurotiomycetes</taxon>
        <taxon>Eurotiomycetidae</taxon>
        <taxon>Onygenales</taxon>
        <taxon>Onygenales incertae sedis</taxon>
        <taxon>Polytolypa</taxon>
    </lineage>
</organism>
<gene>
    <name evidence="2" type="ORF">AJ80_04718</name>
</gene>
<feature type="compositionally biased region" description="Polar residues" evidence="1">
    <location>
        <begin position="401"/>
        <end position="415"/>
    </location>
</feature>
<feature type="region of interest" description="Disordered" evidence="1">
    <location>
        <begin position="99"/>
        <end position="122"/>
    </location>
</feature>
<feature type="compositionally biased region" description="Polar residues" evidence="1">
    <location>
        <begin position="46"/>
        <end position="59"/>
    </location>
</feature>
<dbReference type="GO" id="GO:0003688">
    <property type="term" value="F:DNA replication origin binding"/>
    <property type="evidence" value="ECO:0007669"/>
    <property type="project" value="TreeGrafter"/>
</dbReference>
<feature type="compositionally biased region" description="Polar residues" evidence="1">
    <location>
        <begin position="372"/>
        <end position="385"/>
    </location>
</feature>
<comment type="caution">
    <text evidence="2">The sequence shown here is derived from an EMBL/GenBank/DDBJ whole genome shotgun (WGS) entry which is preliminary data.</text>
</comment>
<feature type="compositionally biased region" description="Polar residues" evidence="1">
    <location>
        <begin position="66"/>
        <end position="80"/>
    </location>
</feature>
<dbReference type="Proteomes" id="UP000224634">
    <property type="component" value="Unassembled WGS sequence"/>
</dbReference>
<dbReference type="STRING" id="1447883.A0A2B7Y923"/>
<feature type="compositionally biased region" description="Polar residues" evidence="1">
    <location>
        <begin position="440"/>
        <end position="450"/>
    </location>
</feature>
<feature type="compositionally biased region" description="Basic and acidic residues" evidence="1">
    <location>
        <begin position="680"/>
        <end position="693"/>
    </location>
</feature>
<evidence type="ECO:0000313" key="2">
    <source>
        <dbReference type="EMBL" id="PGH17710.1"/>
    </source>
</evidence>
<name>A0A2B7Y923_POLH7</name>
<evidence type="ECO:0000256" key="1">
    <source>
        <dbReference type="SAM" id="MobiDB-lite"/>
    </source>
</evidence>
<feature type="region of interest" description="Disordered" evidence="1">
    <location>
        <begin position="680"/>
        <end position="711"/>
    </location>
</feature>
<evidence type="ECO:0008006" key="4">
    <source>
        <dbReference type="Google" id="ProtNLM"/>
    </source>
</evidence>
<dbReference type="Pfam" id="PF09441">
    <property type="entry name" value="Abp2"/>
    <property type="match status" value="1"/>
</dbReference>
<dbReference type="PANTHER" id="PTHR42048:SF1">
    <property type="entry name" value="ARS-BINDING PROTEIN 2"/>
    <property type="match status" value="1"/>
</dbReference>
<protein>
    <recommendedName>
        <fullName evidence="4">ARS-binding protein 2</fullName>
    </recommendedName>
</protein>
<feature type="region of interest" description="Disordered" evidence="1">
    <location>
        <begin position="330"/>
        <end position="450"/>
    </location>
</feature>